<organism evidence="7 8">
    <name type="scientific">Rhodanobacter aciditrophus</name>
    <dbReference type="NCBI Taxonomy" id="1623218"/>
    <lineage>
        <taxon>Bacteria</taxon>
        <taxon>Pseudomonadati</taxon>
        <taxon>Pseudomonadota</taxon>
        <taxon>Gammaproteobacteria</taxon>
        <taxon>Lysobacterales</taxon>
        <taxon>Rhodanobacteraceae</taxon>
        <taxon>Rhodanobacter</taxon>
    </lineage>
</organism>
<dbReference type="InterPro" id="IPR003660">
    <property type="entry name" value="HAMP_dom"/>
</dbReference>
<keyword evidence="8" id="KW-1185">Reference proteome</keyword>
<dbReference type="PROSITE" id="PS50885">
    <property type="entry name" value="HAMP"/>
    <property type="match status" value="1"/>
</dbReference>
<evidence type="ECO:0000256" key="3">
    <source>
        <dbReference type="SAM" id="Coils"/>
    </source>
</evidence>
<reference evidence="8" key="1">
    <citation type="journal article" date="2019" name="Int. J. Syst. Evol. Microbiol.">
        <title>The Global Catalogue of Microorganisms (GCM) 10K type strain sequencing project: providing services to taxonomists for standard genome sequencing and annotation.</title>
        <authorList>
            <consortium name="The Broad Institute Genomics Platform"/>
            <consortium name="The Broad Institute Genome Sequencing Center for Infectious Disease"/>
            <person name="Wu L."/>
            <person name="Ma J."/>
        </authorList>
    </citation>
    <scope>NUCLEOTIDE SEQUENCE [LARGE SCALE GENOMIC DNA]</scope>
    <source>
        <strain evidence="8">JCM 30774</strain>
    </source>
</reference>
<protein>
    <recommendedName>
        <fullName evidence="1">diguanylate cyclase</fullName>
        <ecNumber evidence="1">2.7.7.65</ecNumber>
    </recommendedName>
</protein>
<dbReference type="Proteomes" id="UP001597059">
    <property type="component" value="Unassembled WGS sequence"/>
</dbReference>
<evidence type="ECO:0000259" key="6">
    <source>
        <dbReference type="PROSITE" id="PS50887"/>
    </source>
</evidence>
<keyword evidence="7" id="KW-0808">Transferase</keyword>
<dbReference type="RefSeq" id="WP_377366415.1">
    <property type="nucleotide sequence ID" value="NZ_JBHTMN010000007.1"/>
</dbReference>
<dbReference type="Gene3D" id="6.10.340.10">
    <property type="match status" value="1"/>
</dbReference>
<dbReference type="InterPro" id="IPR050469">
    <property type="entry name" value="Diguanylate_Cyclase"/>
</dbReference>
<dbReference type="Gene3D" id="3.30.70.270">
    <property type="match status" value="1"/>
</dbReference>
<feature type="transmembrane region" description="Helical" evidence="4">
    <location>
        <begin position="292"/>
        <end position="311"/>
    </location>
</feature>
<feature type="transmembrane region" description="Helical" evidence="4">
    <location>
        <begin position="20"/>
        <end position="40"/>
    </location>
</feature>
<evidence type="ECO:0000256" key="2">
    <source>
        <dbReference type="ARBA" id="ARBA00034247"/>
    </source>
</evidence>
<evidence type="ECO:0000256" key="4">
    <source>
        <dbReference type="SAM" id="Phobius"/>
    </source>
</evidence>
<keyword evidence="4" id="KW-1133">Transmembrane helix</keyword>
<evidence type="ECO:0000313" key="8">
    <source>
        <dbReference type="Proteomes" id="UP001597059"/>
    </source>
</evidence>
<gene>
    <name evidence="7" type="ORF">ACFQ45_07660</name>
</gene>
<accession>A0ABW4B150</accession>
<feature type="domain" description="HAMP" evidence="5">
    <location>
        <begin position="313"/>
        <end position="364"/>
    </location>
</feature>
<name>A0ABW4B150_9GAMM</name>
<dbReference type="InterPro" id="IPR029787">
    <property type="entry name" value="Nucleotide_cyclase"/>
</dbReference>
<dbReference type="PANTHER" id="PTHR45138">
    <property type="entry name" value="REGULATORY COMPONENTS OF SENSORY TRANSDUCTION SYSTEM"/>
    <property type="match status" value="1"/>
</dbReference>
<dbReference type="Pfam" id="PF00990">
    <property type="entry name" value="GGDEF"/>
    <property type="match status" value="1"/>
</dbReference>
<evidence type="ECO:0000256" key="1">
    <source>
        <dbReference type="ARBA" id="ARBA00012528"/>
    </source>
</evidence>
<feature type="domain" description="GGDEF" evidence="6">
    <location>
        <begin position="421"/>
        <end position="558"/>
    </location>
</feature>
<keyword evidence="3" id="KW-0175">Coiled coil</keyword>
<proteinExistence type="predicted"/>
<comment type="caution">
    <text evidence="7">The sequence shown here is derived from an EMBL/GenBank/DDBJ whole genome shotgun (WGS) entry which is preliminary data.</text>
</comment>
<evidence type="ECO:0000313" key="7">
    <source>
        <dbReference type="EMBL" id="MFD1383239.1"/>
    </source>
</evidence>
<dbReference type="EC" id="2.7.7.65" evidence="1"/>
<evidence type="ECO:0000259" key="5">
    <source>
        <dbReference type="PROSITE" id="PS50885"/>
    </source>
</evidence>
<dbReference type="CDD" id="cd01949">
    <property type="entry name" value="GGDEF"/>
    <property type="match status" value="1"/>
</dbReference>
<dbReference type="PANTHER" id="PTHR45138:SF9">
    <property type="entry name" value="DIGUANYLATE CYCLASE DGCM-RELATED"/>
    <property type="match status" value="1"/>
</dbReference>
<sequence length="561" mass="63197">MIQDDFKVSKTQRIGLRLNIVLLSIIVFFLVASGFGIWTLQQQTKQFNAITQTYYDRAMLAAELSRDAELIATQAMEKTVTQRLGKIDANVLQTDITKIFTVARDSLVAHSDREAELIDRVDTLTRPYFEQILAFYKMIEQQLRQELRLRDIERGLARLQPSPFTDVRNELTPYISDTTSALLFMLRADSPGLLSRRTRDVTYQLEQLAAFRTDDPAQQQTIAELQDLASQALSLKMNIDQTRMRTLAAMRETRLYAQRLSGASYDFYLYVKSEADTAALEHSRHIESVSKMIVGFCLIFLLLIGVAYWLIQRILIQRLNRLSSVMLQHVEGEPVPIPQSGQDEISIIGKAFSVFVEANQASHQKAQEAQHQAEEANQKLRKLNASLHEQSNTDELTATANRRSFFNWLRATWPTAKDKGSSFGVLMIDIDWFKRYNDHYGHLAGDLCLQQVAKILRTTVGANQGMLARYGGEEFIVAAAGVTQAQINKLGHALLKGVVDAQLPHTRSPKQHITISVGIAYFDKLSAEDTSEKVIALADQALYEAKAHGRANVVTLNTTDS</sequence>
<dbReference type="EMBL" id="JBHTMN010000007">
    <property type="protein sequence ID" value="MFD1383239.1"/>
    <property type="molecule type" value="Genomic_DNA"/>
</dbReference>
<dbReference type="SUPFAM" id="SSF55073">
    <property type="entry name" value="Nucleotide cyclase"/>
    <property type="match status" value="1"/>
</dbReference>
<keyword evidence="4" id="KW-0812">Transmembrane</keyword>
<dbReference type="InterPro" id="IPR000160">
    <property type="entry name" value="GGDEF_dom"/>
</dbReference>
<dbReference type="PROSITE" id="PS50887">
    <property type="entry name" value="GGDEF"/>
    <property type="match status" value="1"/>
</dbReference>
<comment type="catalytic activity">
    <reaction evidence="2">
        <text>2 GTP = 3',3'-c-di-GMP + 2 diphosphate</text>
        <dbReference type="Rhea" id="RHEA:24898"/>
        <dbReference type="ChEBI" id="CHEBI:33019"/>
        <dbReference type="ChEBI" id="CHEBI:37565"/>
        <dbReference type="ChEBI" id="CHEBI:58805"/>
        <dbReference type="EC" id="2.7.7.65"/>
    </reaction>
</comment>
<feature type="coiled-coil region" evidence="3">
    <location>
        <begin position="359"/>
        <end position="393"/>
    </location>
</feature>
<dbReference type="InterPro" id="IPR043128">
    <property type="entry name" value="Rev_trsase/Diguanyl_cyclase"/>
</dbReference>
<keyword evidence="4" id="KW-0472">Membrane</keyword>
<keyword evidence="7" id="KW-0548">Nucleotidyltransferase</keyword>
<dbReference type="GO" id="GO:0052621">
    <property type="term" value="F:diguanylate cyclase activity"/>
    <property type="evidence" value="ECO:0007669"/>
    <property type="project" value="UniProtKB-EC"/>
</dbReference>
<dbReference type="NCBIfam" id="TIGR00254">
    <property type="entry name" value="GGDEF"/>
    <property type="match status" value="1"/>
</dbReference>
<dbReference type="SMART" id="SM00267">
    <property type="entry name" value="GGDEF"/>
    <property type="match status" value="1"/>
</dbReference>